<dbReference type="EMBL" id="JARQWQ010000166">
    <property type="protein sequence ID" value="KAK2547841.1"/>
    <property type="molecule type" value="Genomic_DNA"/>
</dbReference>
<gene>
    <name evidence="2" type="ORF">P5673_032121</name>
</gene>
<proteinExistence type="predicted"/>
<evidence type="ECO:0000256" key="1">
    <source>
        <dbReference type="SAM" id="MobiDB-lite"/>
    </source>
</evidence>
<feature type="region of interest" description="Disordered" evidence="1">
    <location>
        <begin position="1"/>
        <end position="22"/>
    </location>
</feature>
<name>A0AAD9PRR0_ACRCE</name>
<organism evidence="2 3">
    <name type="scientific">Acropora cervicornis</name>
    <name type="common">Staghorn coral</name>
    <dbReference type="NCBI Taxonomy" id="6130"/>
    <lineage>
        <taxon>Eukaryota</taxon>
        <taxon>Metazoa</taxon>
        <taxon>Cnidaria</taxon>
        <taxon>Anthozoa</taxon>
        <taxon>Hexacorallia</taxon>
        <taxon>Scleractinia</taxon>
        <taxon>Astrocoeniina</taxon>
        <taxon>Acroporidae</taxon>
        <taxon>Acropora</taxon>
    </lineage>
</organism>
<comment type="caution">
    <text evidence="2">The sequence shown here is derived from an EMBL/GenBank/DDBJ whole genome shotgun (WGS) entry which is preliminary data.</text>
</comment>
<sequence>MTCGKWGPEKRSEASDAVGSEADGCDSLAIWLAFDREEVHFLPVLPAASSDPSTWSWETLIRSQGTYEAFLDWWMLRNHKNTTVK</sequence>
<evidence type="ECO:0000313" key="2">
    <source>
        <dbReference type="EMBL" id="KAK2547841.1"/>
    </source>
</evidence>
<evidence type="ECO:0000313" key="3">
    <source>
        <dbReference type="Proteomes" id="UP001249851"/>
    </source>
</evidence>
<dbReference type="Proteomes" id="UP001249851">
    <property type="component" value="Unassembled WGS sequence"/>
</dbReference>
<reference evidence="2" key="2">
    <citation type="journal article" date="2023" name="Science">
        <title>Genomic signatures of disease resistance in endangered staghorn corals.</title>
        <authorList>
            <person name="Vollmer S.V."/>
            <person name="Selwyn J.D."/>
            <person name="Despard B.A."/>
            <person name="Roesel C.L."/>
        </authorList>
    </citation>
    <scope>NUCLEOTIDE SEQUENCE</scope>
    <source>
        <strain evidence="2">K2</strain>
    </source>
</reference>
<keyword evidence="3" id="KW-1185">Reference proteome</keyword>
<accession>A0AAD9PRR0</accession>
<reference evidence="2" key="1">
    <citation type="journal article" date="2023" name="G3 (Bethesda)">
        <title>Whole genome assembly and annotation of the endangered Caribbean coral Acropora cervicornis.</title>
        <authorList>
            <person name="Selwyn J.D."/>
            <person name="Vollmer S.V."/>
        </authorList>
    </citation>
    <scope>NUCLEOTIDE SEQUENCE</scope>
    <source>
        <strain evidence="2">K2</strain>
    </source>
</reference>
<protein>
    <submittedName>
        <fullName evidence="2">Uncharacterized protein</fullName>
    </submittedName>
</protein>
<dbReference type="AlphaFoldDB" id="A0AAD9PRR0"/>